<dbReference type="Pfam" id="PF00089">
    <property type="entry name" value="Trypsin"/>
    <property type="match status" value="1"/>
</dbReference>
<dbReference type="Proteomes" id="UP000828390">
    <property type="component" value="Unassembled WGS sequence"/>
</dbReference>
<dbReference type="EMBL" id="JAIWYP010000008">
    <property type="protein sequence ID" value="KAH3782357.1"/>
    <property type="molecule type" value="Genomic_DNA"/>
</dbReference>
<evidence type="ECO:0000256" key="6">
    <source>
        <dbReference type="PROSITE-ProRule" id="PRU00076"/>
    </source>
</evidence>
<evidence type="ECO:0000256" key="4">
    <source>
        <dbReference type="ARBA" id="ARBA00023157"/>
    </source>
</evidence>
<feature type="domain" description="CUB" evidence="8">
    <location>
        <begin position="157"/>
        <end position="265"/>
    </location>
</feature>
<evidence type="ECO:0000256" key="7">
    <source>
        <dbReference type="SAM" id="SignalP"/>
    </source>
</evidence>
<dbReference type="PROSITE" id="PS00022">
    <property type="entry name" value="EGF_1"/>
    <property type="match status" value="1"/>
</dbReference>
<dbReference type="InterPro" id="IPR003598">
    <property type="entry name" value="Ig_sub2"/>
</dbReference>
<name>A0A9D4EQW4_DREPO</name>
<feature type="domain" description="CUB" evidence="8">
    <location>
        <begin position="63"/>
        <end position="149"/>
    </location>
</feature>
<gene>
    <name evidence="11" type="ORF">DPMN_160272</name>
</gene>
<dbReference type="Gene3D" id="2.60.40.10">
    <property type="entry name" value="Immunoglobulins"/>
    <property type="match status" value="2"/>
</dbReference>
<dbReference type="InterPro" id="IPR018114">
    <property type="entry name" value="TRYPSIN_HIS"/>
</dbReference>
<dbReference type="SUPFAM" id="SSF57196">
    <property type="entry name" value="EGF/Laminin"/>
    <property type="match status" value="1"/>
</dbReference>
<keyword evidence="2" id="KW-0964">Secreted</keyword>
<keyword evidence="6" id="KW-0245">EGF-like domain</keyword>
<keyword evidence="4 6" id="KW-1015">Disulfide bond</keyword>
<evidence type="ECO:0000256" key="3">
    <source>
        <dbReference type="ARBA" id="ARBA00022737"/>
    </source>
</evidence>
<feature type="domain" description="EGF-like" evidence="9">
    <location>
        <begin position="306"/>
        <end position="342"/>
    </location>
</feature>
<dbReference type="SMART" id="SM00409">
    <property type="entry name" value="IG"/>
    <property type="match status" value="2"/>
</dbReference>
<dbReference type="GO" id="GO:0005576">
    <property type="term" value="C:extracellular region"/>
    <property type="evidence" value="ECO:0007669"/>
    <property type="project" value="UniProtKB-SubCell"/>
</dbReference>
<dbReference type="PROSITE" id="PS00134">
    <property type="entry name" value="TRYPSIN_HIS"/>
    <property type="match status" value="1"/>
</dbReference>
<dbReference type="InterPro" id="IPR000742">
    <property type="entry name" value="EGF"/>
</dbReference>
<comment type="caution">
    <text evidence="6">Lacks conserved residue(s) required for the propagation of feature annotation.</text>
</comment>
<organism evidence="11 12">
    <name type="scientific">Dreissena polymorpha</name>
    <name type="common">Zebra mussel</name>
    <name type="synonym">Mytilus polymorpha</name>
    <dbReference type="NCBI Taxonomy" id="45954"/>
    <lineage>
        <taxon>Eukaryota</taxon>
        <taxon>Metazoa</taxon>
        <taxon>Spiralia</taxon>
        <taxon>Lophotrochozoa</taxon>
        <taxon>Mollusca</taxon>
        <taxon>Bivalvia</taxon>
        <taxon>Autobranchia</taxon>
        <taxon>Heteroconchia</taxon>
        <taxon>Euheterodonta</taxon>
        <taxon>Imparidentia</taxon>
        <taxon>Neoheterodontei</taxon>
        <taxon>Myida</taxon>
        <taxon>Dreissenoidea</taxon>
        <taxon>Dreissenidae</taxon>
        <taxon>Dreissena</taxon>
    </lineage>
</organism>
<dbReference type="InterPro" id="IPR043504">
    <property type="entry name" value="Peptidase_S1_PA_chymotrypsin"/>
</dbReference>
<proteinExistence type="predicted"/>
<feature type="signal peptide" evidence="7">
    <location>
        <begin position="1"/>
        <end position="17"/>
    </location>
</feature>
<dbReference type="GO" id="GO:0004252">
    <property type="term" value="F:serine-type endopeptidase activity"/>
    <property type="evidence" value="ECO:0007669"/>
    <property type="project" value="InterPro"/>
</dbReference>
<dbReference type="PROSITE" id="PS01186">
    <property type="entry name" value="EGF_2"/>
    <property type="match status" value="1"/>
</dbReference>
<dbReference type="InterPro" id="IPR036179">
    <property type="entry name" value="Ig-like_dom_sf"/>
</dbReference>
<evidence type="ECO:0000259" key="8">
    <source>
        <dbReference type="PROSITE" id="PS01180"/>
    </source>
</evidence>
<evidence type="ECO:0000259" key="9">
    <source>
        <dbReference type="PROSITE" id="PS50026"/>
    </source>
</evidence>
<dbReference type="InterPro" id="IPR035914">
    <property type="entry name" value="Sperma_CUB_dom_sf"/>
</dbReference>
<keyword evidence="12" id="KW-1185">Reference proteome</keyword>
<reference evidence="11" key="1">
    <citation type="journal article" date="2019" name="bioRxiv">
        <title>The Genome of the Zebra Mussel, Dreissena polymorpha: A Resource for Invasive Species Research.</title>
        <authorList>
            <person name="McCartney M.A."/>
            <person name="Auch B."/>
            <person name="Kono T."/>
            <person name="Mallez S."/>
            <person name="Zhang Y."/>
            <person name="Obille A."/>
            <person name="Becker A."/>
            <person name="Abrahante J.E."/>
            <person name="Garbe J."/>
            <person name="Badalamenti J.P."/>
            <person name="Herman A."/>
            <person name="Mangelson H."/>
            <person name="Liachko I."/>
            <person name="Sullivan S."/>
            <person name="Sone E.D."/>
            <person name="Koren S."/>
            <person name="Silverstein K.A.T."/>
            <person name="Beckman K.B."/>
            <person name="Gohl D.M."/>
        </authorList>
    </citation>
    <scope>NUCLEOTIDE SEQUENCE</scope>
    <source>
        <strain evidence="11">Duluth1</strain>
        <tissue evidence="11">Whole animal</tissue>
    </source>
</reference>
<feature type="disulfide bond" evidence="6">
    <location>
        <begin position="332"/>
        <end position="341"/>
    </location>
</feature>
<evidence type="ECO:0000313" key="11">
    <source>
        <dbReference type="EMBL" id="KAH3782357.1"/>
    </source>
</evidence>
<dbReference type="InterPro" id="IPR001254">
    <property type="entry name" value="Trypsin_dom"/>
</dbReference>
<dbReference type="Gene3D" id="2.60.120.290">
    <property type="entry name" value="Spermadhesin, CUB domain"/>
    <property type="match status" value="2"/>
</dbReference>
<accession>A0A9D4EQW4</accession>
<evidence type="ECO:0000256" key="1">
    <source>
        <dbReference type="ARBA" id="ARBA00004613"/>
    </source>
</evidence>
<feature type="disulfide bond" evidence="5">
    <location>
        <begin position="96"/>
        <end position="113"/>
    </location>
</feature>
<dbReference type="PROSITE" id="PS50026">
    <property type="entry name" value="EGF_3"/>
    <property type="match status" value="1"/>
</dbReference>
<protein>
    <submittedName>
        <fullName evidence="11">Uncharacterized protein</fullName>
    </submittedName>
</protein>
<dbReference type="AlphaFoldDB" id="A0A9D4EQW4"/>
<dbReference type="SMART" id="SM00042">
    <property type="entry name" value="CUB"/>
    <property type="match status" value="2"/>
</dbReference>
<feature type="chain" id="PRO_5039675491" evidence="7">
    <location>
        <begin position="18"/>
        <end position="607"/>
    </location>
</feature>
<sequence>MLMVFLFVAFFVGTYHASPLVVKVAKTVAKTRLRRQASFDVEFRADKGVIQLPTKDLTGKELYEANKEIKWKIKVPDGHHVVINSEYFDLEASSNCQYDYVLVVDGSRNNTFCDKEHLVYVSTSNDLTVTFVSDDDVSGKGFKFNLMTVPNSPEGKCNSTILAIQGQDGDIWNYDNPGNCFYSLEAPEGLTVQIKLKFIYFGSTSNDEKRIVIRDGVSTHGEHLWKISSGKPLLKESVCAKHLFIEYHNQGSTKATRFYFTYSVVTCTTEPGIYSPPHPFVEGDNDCGCNKQEVCVLQGFEKMCIPGSQCGVDLCENGATCVDTNRGDQCFCFGGFTGKFCNETAGPTVGHLKFIEVPQSRIVKTGGQSVSLCRVENPASREQVVYSWYFKNEAIGNYRDRTKLRDDEGLLLITDFNANFEGRYTCVARAGINGPADVVDYTGRTVMLTCSTEEASDIWWEKNNVKIEKGGKFHIFQNKTLYHLRISIVEEQDSGMYTCVANYTTGCTERRNATLTIHNWGKHEIYCGKSYPDQINEERASILIAMGSDALPNENPWHVSLFIKDDKYPFCGGSLISQRFVVTAAHCITDKGTEEKFKASVVIEFGT</sequence>
<dbReference type="PROSITE" id="PS01180">
    <property type="entry name" value="CUB"/>
    <property type="match status" value="2"/>
</dbReference>
<dbReference type="SMART" id="SM00408">
    <property type="entry name" value="IGc2"/>
    <property type="match status" value="2"/>
</dbReference>
<evidence type="ECO:0000256" key="2">
    <source>
        <dbReference type="ARBA" id="ARBA00022525"/>
    </source>
</evidence>
<feature type="domain" description="Ig-like" evidence="10">
    <location>
        <begin position="347"/>
        <end position="442"/>
    </location>
</feature>
<reference evidence="11" key="2">
    <citation type="submission" date="2020-11" db="EMBL/GenBank/DDBJ databases">
        <authorList>
            <person name="McCartney M.A."/>
            <person name="Auch B."/>
            <person name="Kono T."/>
            <person name="Mallez S."/>
            <person name="Becker A."/>
            <person name="Gohl D.M."/>
            <person name="Silverstein K.A.T."/>
            <person name="Koren S."/>
            <person name="Bechman K.B."/>
            <person name="Herman A."/>
            <person name="Abrahante J.E."/>
            <person name="Garbe J."/>
        </authorList>
    </citation>
    <scope>NUCLEOTIDE SEQUENCE</scope>
    <source>
        <strain evidence="11">Duluth1</strain>
        <tissue evidence="11">Whole animal</tissue>
    </source>
</reference>
<dbReference type="PANTHER" id="PTHR24251">
    <property type="entry name" value="OVOCHYMASE-RELATED"/>
    <property type="match status" value="1"/>
</dbReference>
<dbReference type="InterPro" id="IPR009003">
    <property type="entry name" value="Peptidase_S1_PA"/>
</dbReference>
<feature type="domain" description="Ig-like" evidence="10">
    <location>
        <begin position="443"/>
        <end position="516"/>
    </location>
</feature>
<dbReference type="InterPro" id="IPR007110">
    <property type="entry name" value="Ig-like_dom"/>
</dbReference>
<comment type="subcellular location">
    <subcellularLocation>
        <location evidence="1">Secreted</location>
    </subcellularLocation>
</comment>
<keyword evidence="3" id="KW-0677">Repeat</keyword>
<evidence type="ECO:0000313" key="12">
    <source>
        <dbReference type="Proteomes" id="UP000828390"/>
    </source>
</evidence>
<dbReference type="InterPro" id="IPR013783">
    <property type="entry name" value="Ig-like_fold"/>
</dbReference>
<keyword evidence="7" id="KW-0732">Signal</keyword>
<dbReference type="Gene3D" id="2.40.10.10">
    <property type="entry name" value="Trypsin-like serine proteases"/>
    <property type="match status" value="1"/>
</dbReference>
<dbReference type="Pfam" id="PF07679">
    <property type="entry name" value="I-set"/>
    <property type="match status" value="1"/>
</dbReference>
<dbReference type="PROSITE" id="PS50835">
    <property type="entry name" value="IG_LIKE"/>
    <property type="match status" value="2"/>
</dbReference>
<dbReference type="Pfam" id="PF00431">
    <property type="entry name" value="CUB"/>
    <property type="match status" value="1"/>
</dbReference>
<dbReference type="InterPro" id="IPR000859">
    <property type="entry name" value="CUB_dom"/>
</dbReference>
<dbReference type="CDD" id="cd00054">
    <property type="entry name" value="EGF_CA"/>
    <property type="match status" value="1"/>
</dbReference>
<dbReference type="InterPro" id="IPR003599">
    <property type="entry name" value="Ig_sub"/>
</dbReference>
<dbReference type="SUPFAM" id="SSF48726">
    <property type="entry name" value="Immunoglobulin"/>
    <property type="match status" value="2"/>
</dbReference>
<dbReference type="GO" id="GO:0006508">
    <property type="term" value="P:proteolysis"/>
    <property type="evidence" value="ECO:0007669"/>
    <property type="project" value="InterPro"/>
</dbReference>
<dbReference type="SUPFAM" id="SSF49854">
    <property type="entry name" value="Spermadhesin, CUB domain"/>
    <property type="match status" value="2"/>
</dbReference>
<comment type="caution">
    <text evidence="11">The sequence shown here is derived from an EMBL/GenBank/DDBJ whole genome shotgun (WGS) entry which is preliminary data.</text>
</comment>
<evidence type="ECO:0000256" key="5">
    <source>
        <dbReference type="PROSITE-ProRule" id="PRU00059"/>
    </source>
</evidence>
<dbReference type="InterPro" id="IPR013098">
    <property type="entry name" value="Ig_I-set"/>
</dbReference>
<dbReference type="SUPFAM" id="SSF50494">
    <property type="entry name" value="Trypsin-like serine proteases"/>
    <property type="match status" value="1"/>
</dbReference>
<evidence type="ECO:0000259" key="10">
    <source>
        <dbReference type="PROSITE" id="PS50835"/>
    </source>
</evidence>
<dbReference type="CDD" id="cd00041">
    <property type="entry name" value="CUB"/>
    <property type="match status" value="1"/>
</dbReference>